<dbReference type="RefSeq" id="XP_045096081.1">
    <property type="nucleotide sequence ID" value="XM_045240052.1"/>
</dbReference>
<evidence type="ECO:0000313" key="5">
    <source>
        <dbReference type="WormBase" id="CBG16900"/>
    </source>
</evidence>
<evidence type="ECO:0000313" key="4">
    <source>
        <dbReference type="Proteomes" id="UP000008549"/>
    </source>
</evidence>
<dbReference type="GeneID" id="8587176"/>
<proteinExistence type="predicted"/>
<name>A8XQ10_CAEBR</name>
<evidence type="ECO:0000256" key="1">
    <source>
        <dbReference type="SAM" id="Coils"/>
    </source>
</evidence>
<dbReference type="FunCoup" id="A8XQ10">
    <property type="interactions" value="1253"/>
</dbReference>
<dbReference type="WormBase" id="CBG16900">
    <property type="protein sequence ID" value="CBP44298"/>
    <property type="gene ID" value="WBGene00036705"/>
</dbReference>
<organism evidence="3 4">
    <name type="scientific">Caenorhabditis briggsae</name>
    <dbReference type="NCBI Taxonomy" id="6238"/>
    <lineage>
        <taxon>Eukaryota</taxon>
        <taxon>Metazoa</taxon>
        <taxon>Ecdysozoa</taxon>
        <taxon>Nematoda</taxon>
        <taxon>Chromadorea</taxon>
        <taxon>Rhabditida</taxon>
        <taxon>Rhabditina</taxon>
        <taxon>Rhabditomorpha</taxon>
        <taxon>Rhabditoidea</taxon>
        <taxon>Rhabditidae</taxon>
        <taxon>Peloderinae</taxon>
        <taxon>Caenorhabditis</taxon>
    </lineage>
</organism>
<dbReference type="HOGENOM" id="CLU_311278_0_0_1"/>
<feature type="coiled-coil region" evidence="1">
    <location>
        <begin position="713"/>
        <end position="756"/>
    </location>
</feature>
<dbReference type="eggNOG" id="ENOG502TM7V">
    <property type="taxonomic scope" value="Eukaryota"/>
</dbReference>
<dbReference type="InParanoid" id="A8XQ10"/>
<feature type="coiled-coil region" evidence="1">
    <location>
        <begin position="25"/>
        <end position="52"/>
    </location>
</feature>
<dbReference type="KEGG" id="cbr:CBG_16900"/>
<dbReference type="AlphaFoldDB" id="A8XQ10"/>
<reference evidence="3 4" key="1">
    <citation type="journal article" date="2003" name="PLoS Biol.">
        <title>The genome sequence of Caenorhabditis briggsae: a platform for comparative genomics.</title>
        <authorList>
            <person name="Stein L.D."/>
            <person name="Bao Z."/>
            <person name="Blasiar D."/>
            <person name="Blumenthal T."/>
            <person name="Brent M.R."/>
            <person name="Chen N."/>
            <person name="Chinwalla A."/>
            <person name="Clarke L."/>
            <person name="Clee C."/>
            <person name="Coghlan A."/>
            <person name="Coulson A."/>
            <person name="D'Eustachio P."/>
            <person name="Fitch D.H."/>
            <person name="Fulton L.A."/>
            <person name="Fulton R.E."/>
            <person name="Griffiths-Jones S."/>
            <person name="Harris T.W."/>
            <person name="Hillier L.W."/>
            <person name="Kamath R."/>
            <person name="Kuwabara P.E."/>
            <person name="Mardis E.R."/>
            <person name="Marra M.A."/>
            <person name="Miner T.L."/>
            <person name="Minx P."/>
            <person name="Mullikin J.C."/>
            <person name="Plumb R.W."/>
            <person name="Rogers J."/>
            <person name="Schein J.E."/>
            <person name="Sohrmann M."/>
            <person name="Spieth J."/>
            <person name="Stajich J.E."/>
            <person name="Wei C."/>
            <person name="Willey D."/>
            <person name="Wilson R.K."/>
            <person name="Durbin R."/>
            <person name="Waterston R.H."/>
        </authorList>
    </citation>
    <scope>NUCLEOTIDE SEQUENCE [LARGE SCALE GENOMIC DNA]</scope>
    <source>
        <strain evidence="3 4">AF16</strain>
    </source>
</reference>
<dbReference type="EMBL" id="HE601001">
    <property type="protein sequence ID" value="CAP34736.2"/>
    <property type="molecule type" value="Genomic_DNA"/>
</dbReference>
<accession>A8XQ10</accession>
<dbReference type="Proteomes" id="UP000008549">
    <property type="component" value="Unassembled WGS sequence"/>
</dbReference>
<dbReference type="STRING" id="6238.A8XQ10"/>
<feature type="region of interest" description="Disordered" evidence="2">
    <location>
        <begin position="908"/>
        <end position="944"/>
    </location>
</feature>
<evidence type="ECO:0000256" key="2">
    <source>
        <dbReference type="SAM" id="MobiDB-lite"/>
    </source>
</evidence>
<keyword evidence="1" id="KW-0175">Coiled coil</keyword>
<dbReference type="CTD" id="8587176"/>
<gene>
    <name evidence="3 5" type="ORF">CBG16900</name>
    <name evidence="3" type="ORF">CBG_16900</name>
</gene>
<reference evidence="3 4" key="2">
    <citation type="journal article" date="2011" name="PLoS Genet.">
        <title>Caenorhabditis briggsae recombinant inbred line genotypes reveal inter-strain incompatibility and the evolution of recombination.</title>
        <authorList>
            <person name="Ross J.A."/>
            <person name="Koboldt D.C."/>
            <person name="Staisch J.E."/>
            <person name="Chamberlin H.M."/>
            <person name="Gupta B.P."/>
            <person name="Miller R.D."/>
            <person name="Baird S.E."/>
            <person name="Haag E.S."/>
        </authorList>
    </citation>
    <scope>NUCLEOTIDE SEQUENCE [LARGE SCALE GENOMIC DNA]</scope>
    <source>
        <strain evidence="3 4">AF16</strain>
    </source>
</reference>
<protein>
    <submittedName>
        <fullName evidence="3">Protein CBG16900</fullName>
    </submittedName>
</protein>
<dbReference type="OMA" id="TEYEWAT"/>
<keyword evidence="4" id="KW-1185">Reference proteome</keyword>
<evidence type="ECO:0000313" key="3">
    <source>
        <dbReference type="EMBL" id="CAP34736.2"/>
    </source>
</evidence>
<sequence>MSDTESDVDVEVDTMSNSEIRELNKKEAKQNAEQGVNTVQNAESEIKRMTAKGKNDLNDSLKQLVFTEVQDFLVTNSTSVTMTAARVLQMKALQNVDAGYFQILQIHGFIKFNESMRLKSFLKECMTQTAFINRLVKYAAQYCYNESNTNSIMKWSHMMKCRTEYEWATAFNKSVLSSPDRETELLATQIMLLPNPSGKHAVSFTSVLSRVFSAIATKGDLPPCFEHLMKIIFRNVEHKLLAKADLETIIRYYLFGCYEKVLEWKQVENKKFAREGVLYRKGHKLSIENEAQNKFLAISSQIANNTFGVIQNTDENAAQMFLQDPCFDVEKPSALFIEYFLQYTKFGMFPERSSDKMIAWNYYYDDRWCGYGRNDLFGDNAELSNCKKWFADFKHAGEIEDHPYHQQLIMTAKVFDWMRADPKLFAKLMEKYGCEDLIRYFAVALSFAGSFKQVLDLFNEYKDKVTSPTPFYSIRLCYLFSCAQVSVENYISCEGMANEALVVWAEVMDAAIKANLLRTLKFKMNSFPLPFFVGISYVGQFATRLLRNCLWSAARKEGSEGWKKYATIILYLCDTLEETFLNHNMPRVMFQLMEANDLPFLLRPGLSKCFIHHKGYWDCLHIARKKGCELPQEMLNDVFVPLKKYAENANPTDFLEVYRKFRKLDPMFYGVMNDLPMELFNEVDNGTKLTVREDVPEATREIIAKIVDFNNERNKELKAEKQIQDELDREERKRVMKEYEEARRDLEDDEDDWEMEHRMRIHEETIRQGLIPFLALEEYQKYTYSRGDLSVEIDSEVDYEIDSGVEQDKEPAVVPIVEPQYAVPKIVPKIMSVAERTRIIDPKEYNPYRDYEPSIRNDYEPPITLSETTITQSEIPKGLYFIPLSQRTSFGSTENHLAHLKDVVEKLPSFPDSDDQSNESNGYFSSEYDADCEMPSCSSSYDLM</sequence>